<dbReference type="InterPro" id="IPR011704">
    <property type="entry name" value="ATPase_dyneun-rel_AAA"/>
</dbReference>
<dbReference type="InterPro" id="IPR003593">
    <property type="entry name" value="AAA+_ATPase"/>
</dbReference>
<keyword evidence="3" id="KW-0067">ATP-binding</keyword>
<keyword evidence="6" id="KW-1185">Reference proteome</keyword>
<evidence type="ECO:0000313" key="5">
    <source>
        <dbReference type="EMBL" id="TWW09562.1"/>
    </source>
</evidence>
<reference evidence="5 6" key="2">
    <citation type="submission" date="2019-08" db="EMBL/GenBank/DDBJ databases">
        <authorList>
            <person name="Henke P."/>
        </authorList>
    </citation>
    <scope>NUCLEOTIDE SEQUENCE [LARGE SCALE GENOMIC DNA]</scope>
    <source>
        <strain evidence="5">Phe10_nw2017</strain>
    </source>
</reference>
<evidence type="ECO:0000256" key="2">
    <source>
        <dbReference type="ARBA" id="ARBA00022741"/>
    </source>
</evidence>
<dbReference type="Proteomes" id="UP000321083">
    <property type="component" value="Unassembled WGS sequence"/>
</dbReference>
<name>A0A5C6M6D2_9PLAN</name>
<dbReference type="InterPro" id="IPR050764">
    <property type="entry name" value="CbbQ/NirQ/NorQ/GpvN"/>
</dbReference>
<organism evidence="5 6">
    <name type="scientific">Planctomyces bekefii</name>
    <dbReference type="NCBI Taxonomy" id="1653850"/>
    <lineage>
        <taxon>Bacteria</taxon>
        <taxon>Pseudomonadati</taxon>
        <taxon>Planctomycetota</taxon>
        <taxon>Planctomycetia</taxon>
        <taxon>Planctomycetales</taxon>
        <taxon>Planctomycetaceae</taxon>
        <taxon>Planctomyces</taxon>
    </lineage>
</organism>
<dbReference type="Pfam" id="PF08406">
    <property type="entry name" value="CbbQ_C"/>
    <property type="match status" value="1"/>
</dbReference>
<dbReference type="Pfam" id="PF07728">
    <property type="entry name" value="AAA_5"/>
    <property type="match status" value="1"/>
</dbReference>
<dbReference type="SUPFAM" id="SSF52540">
    <property type="entry name" value="P-loop containing nucleoside triphosphate hydrolases"/>
    <property type="match status" value="1"/>
</dbReference>
<evidence type="ECO:0000256" key="1">
    <source>
        <dbReference type="ARBA" id="ARBA00009417"/>
    </source>
</evidence>
<dbReference type="InterPro" id="IPR027417">
    <property type="entry name" value="P-loop_NTPase"/>
</dbReference>
<dbReference type="EMBL" id="SRHE01000237">
    <property type="protein sequence ID" value="TWW09562.1"/>
    <property type="molecule type" value="Genomic_DNA"/>
</dbReference>
<dbReference type="PANTHER" id="PTHR42759">
    <property type="entry name" value="MOXR FAMILY PROTEIN"/>
    <property type="match status" value="1"/>
</dbReference>
<dbReference type="AlphaFoldDB" id="A0A5C6M6D2"/>
<dbReference type="GO" id="GO:0016887">
    <property type="term" value="F:ATP hydrolysis activity"/>
    <property type="evidence" value="ECO:0007669"/>
    <property type="project" value="InterPro"/>
</dbReference>
<dbReference type="SMART" id="SM00382">
    <property type="entry name" value="AAA"/>
    <property type="match status" value="1"/>
</dbReference>
<feature type="domain" description="AAA+ ATPase" evidence="4">
    <location>
        <begin position="181"/>
        <end position="334"/>
    </location>
</feature>
<dbReference type="Gene3D" id="3.40.50.300">
    <property type="entry name" value="P-loop containing nucleotide triphosphate hydrolases"/>
    <property type="match status" value="1"/>
</dbReference>
<gene>
    <name evidence="5" type="ORF">E3A20_13090</name>
</gene>
<comment type="caution">
    <text evidence="5">The sequence shown here is derived from an EMBL/GenBank/DDBJ whole genome shotgun (WGS) entry which is preliminary data.</text>
</comment>
<dbReference type="CDD" id="cd00009">
    <property type="entry name" value="AAA"/>
    <property type="match status" value="1"/>
</dbReference>
<protein>
    <recommendedName>
        <fullName evidence="4">AAA+ ATPase domain-containing protein</fullName>
    </recommendedName>
</protein>
<evidence type="ECO:0000259" key="4">
    <source>
        <dbReference type="SMART" id="SM00382"/>
    </source>
</evidence>
<reference evidence="5 6" key="1">
    <citation type="submission" date="2019-08" db="EMBL/GenBank/DDBJ databases">
        <title>100 year-old enigma solved: identification of Planctomyces bekefii, the type genus and species of the phylum Planctomycetes.</title>
        <authorList>
            <person name="Svetlana D.N."/>
            <person name="Overmann J."/>
        </authorList>
    </citation>
    <scope>NUCLEOTIDE SEQUENCE [LARGE SCALE GENOMIC DNA]</scope>
    <source>
        <strain evidence="5">Phe10_nw2017</strain>
    </source>
</reference>
<dbReference type="InterPro" id="IPR013615">
    <property type="entry name" value="CbbQ_C"/>
</dbReference>
<dbReference type="PANTHER" id="PTHR42759:SF1">
    <property type="entry name" value="MAGNESIUM-CHELATASE SUBUNIT CHLD"/>
    <property type="match status" value="1"/>
</dbReference>
<evidence type="ECO:0000313" key="6">
    <source>
        <dbReference type="Proteomes" id="UP000321083"/>
    </source>
</evidence>
<comment type="similarity">
    <text evidence="1">Belongs to the CbbQ/NirQ/NorQ/GpvN family.</text>
</comment>
<dbReference type="GO" id="GO:0005524">
    <property type="term" value="F:ATP binding"/>
    <property type="evidence" value="ECO:0007669"/>
    <property type="project" value="UniProtKB-KW"/>
</dbReference>
<sequence length="430" mass="47075">MATATDAPALTTAEIVAGFRATHERRAPQINEWTAAQRLSQLQQDRAWETTGQLNFTALTRSFGYSGNRAAQMVQTWQAWSNIDTTLLQKAVKTISFRKATHLVPLLKDRDLPRWLESAVQLSLKELMDVVQQHLSQQATQPKQVPAAPPAGAKNWQLPCPDPNFFVHPEHWRQLCFAGVHGQNVLLIGHSGSGKTELLDLTATALNRPCFVINFGATGEPRTALLGATHFNSSTGTWFAESAFLRAVQTPNTLVILDELSRCRPEAYNIILPLLDGQRTVAVDERSDSPVLELAAGVSFMATANIGLQYSGTETLDHALLDRFSVVLEIGFPPAPREQQLLMVRTGVQPKMAEVLVKLANDQRSMAAEGTFLSPLSTRTLLAAAFQIARGIPIREAVQACMSARFSSEGGTASERSQFHVLTQKYLGPG</sequence>
<evidence type="ECO:0000256" key="3">
    <source>
        <dbReference type="ARBA" id="ARBA00022840"/>
    </source>
</evidence>
<keyword evidence="2" id="KW-0547">Nucleotide-binding</keyword>
<accession>A0A5C6M6D2</accession>
<proteinExistence type="inferred from homology"/>